<gene>
    <name evidence="5" type="ORF">PHYBOEH_002250</name>
</gene>
<dbReference type="AlphaFoldDB" id="A0A8T1WX68"/>
<evidence type="ECO:0000259" key="4">
    <source>
        <dbReference type="SMART" id="SM00543"/>
    </source>
</evidence>
<dbReference type="OrthoDB" id="514777at2759"/>
<feature type="region of interest" description="Disordered" evidence="3">
    <location>
        <begin position="477"/>
        <end position="546"/>
    </location>
</feature>
<dbReference type="PANTHER" id="PTHR23253:SF9">
    <property type="entry name" value="EUKARYOTIC TRANSLATION INITIATION FACTOR 4 GAMMA 2"/>
    <property type="match status" value="1"/>
</dbReference>
<feature type="compositionally biased region" description="Low complexity" evidence="3">
    <location>
        <begin position="484"/>
        <end position="495"/>
    </location>
</feature>
<evidence type="ECO:0000313" key="6">
    <source>
        <dbReference type="Proteomes" id="UP000693981"/>
    </source>
</evidence>
<evidence type="ECO:0000256" key="3">
    <source>
        <dbReference type="SAM" id="MobiDB-lite"/>
    </source>
</evidence>
<organism evidence="5 6">
    <name type="scientific">Phytophthora boehmeriae</name>
    <dbReference type="NCBI Taxonomy" id="109152"/>
    <lineage>
        <taxon>Eukaryota</taxon>
        <taxon>Sar</taxon>
        <taxon>Stramenopiles</taxon>
        <taxon>Oomycota</taxon>
        <taxon>Peronosporomycetes</taxon>
        <taxon>Peronosporales</taxon>
        <taxon>Peronosporaceae</taxon>
        <taxon>Phytophthora</taxon>
    </lineage>
</organism>
<protein>
    <recommendedName>
        <fullName evidence="4">MIF4G domain-containing protein</fullName>
    </recommendedName>
</protein>
<dbReference type="Pfam" id="PF02854">
    <property type="entry name" value="MIF4G"/>
    <property type="match status" value="1"/>
</dbReference>
<dbReference type="PANTHER" id="PTHR23253">
    <property type="entry name" value="EUKARYOTIC TRANSLATION INITIATION FACTOR 4 GAMMA"/>
    <property type="match status" value="1"/>
</dbReference>
<dbReference type="SMART" id="SM00543">
    <property type="entry name" value="MIF4G"/>
    <property type="match status" value="1"/>
</dbReference>
<keyword evidence="6" id="KW-1185">Reference proteome</keyword>
<feature type="domain" description="MIF4G" evidence="4">
    <location>
        <begin position="252"/>
        <end position="474"/>
    </location>
</feature>
<feature type="compositionally biased region" description="Low complexity" evidence="3">
    <location>
        <begin position="22"/>
        <end position="36"/>
    </location>
</feature>
<reference evidence="5" key="1">
    <citation type="submission" date="2021-02" db="EMBL/GenBank/DDBJ databases">
        <authorList>
            <person name="Palmer J.M."/>
        </authorList>
    </citation>
    <scope>NUCLEOTIDE SEQUENCE</scope>
    <source>
        <strain evidence="5">SCRP23</strain>
    </source>
</reference>
<dbReference type="Proteomes" id="UP000693981">
    <property type="component" value="Unassembled WGS sequence"/>
</dbReference>
<keyword evidence="2" id="KW-0648">Protein biosynthesis</keyword>
<evidence type="ECO:0000313" key="5">
    <source>
        <dbReference type="EMBL" id="KAG7396433.1"/>
    </source>
</evidence>
<evidence type="ECO:0000256" key="1">
    <source>
        <dbReference type="ARBA" id="ARBA00022540"/>
    </source>
</evidence>
<comment type="caution">
    <text evidence="5">The sequence shown here is derived from an EMBL/GenBank/DDBJ whole genome shotgun (WGS) entry which is preliminary data.</text>
</comment>
<feature type="region of interest" description="Disordered" evidence="3">
    <location>
        <begin position="1"/>
        <end position="59"/>
    </location>
</feature>
<dbReference type="InterPro" id="IPR003890">
    <property type="entry name" value="MIF4G-like_typ-3"/>
</dbReference>
<keyword evidence="1" id="KW-0396">Initiation factor</keyword>
<proteinExistence type="predicted"/>
<dbReference type="GO" id="GO:0016281">
    <property type="term" value="C:eukaryotic translation initiation factor 4F complex"/>
    <property type="evidence" value="ECO:0007669"/>
    <property type="project" value="TreeGrafter"/>
</dbReference>
<name>A0A8T1WX68_9STRA</name>
<accession>A0A8T1WX68</accession>
<dbReference type="GO" id="GO:0003743">
    <property type="term" value="F:translation initiation factor activity"/>
    <property type="evidence" value="ECO:0007669"/>
    <property type="project" value="UniProtKB-KW"/>
</dbReference>
<dbReference type="GO" id="GO:0003729">
    <property type="term" value="F:mRNA binding"/>
    <property type="evidence" value="ECO:0007669"/>
    <property type="project" value="TreeGrafter"/>
</dbReference>
<dbReference type="EMBL" id="JAGDFL010000155">
    <property type="protein sequence ID" value="KAG7396433.1"/>
    <property type="molecule type" value="Genomic_DNA"/>
</dbReference>
<sequence>MSKLNPNAGEWVPSFSAPVAQSTSSPVKKSSASASPVKEKSPESVAVAKTESEVSANSNKTALERAADFGHDVAVTEDGEPISYEGYSPLHDRFIYSKEYLLQFKPLGDRVMRGIPEVVRNPTPPKKLGSKVKGRIVYTVAELLKFQALYEMMPEDFAWADTIGADAVMDDKKIKAKNKKDKGRQKLGGVMSYDASLVCYFNPTEYATAMNMGLYTGPPAEGSANGSGVNDGNSKGAAIEPINPVEEAIAAKRRISTLLDGVSSDTVSSILESFMSVTITCTQTLQEIIDLLFDHAIANPSLSEPYAQLCAGMSERTPEFKDGAKTINFRRILLTKCYESLIEEPDSQSSNPSKLKGGNNGQNGASQHSWRRKCMLQNVGFIGELFRRQLLTENIMHVCVAMMLDDEVKPQTEIIEAACGLLSQVGDLLDGSSPASRRTMDEYFAVLDRIHDHCQLTERVKKLIIALKTHRTGGWIKNRQDANSSTSATPVTSPTKVEGTAEPAMSSVEQQDNMEPTDAPVLIETPVPETISDDSTTVAAPIHVQE</sequence>
<evidence type="ECO:0000256" key="2">
    <source>
        <dbReference type="ARBA" id="ARBA00022917"/>
    </source>
</evidence>
<feature type="region of interest" description="Disordered" evidence="3">
    <location>
        <begin position="344"/>
        <end position="366"/>
    </location>
</feature>